<comment type="caution">
    <text evidence="3">The sequence shown here is derived from an EMBL/GenBank/DDBJ whole genome shotgun (WGS) entry which is preliminary data.</text>
</comment>
<protein>
    <recommendedName>
        <fullName evidence="2">DDE-1 domain-containing protein</fullName>
    </recommendedName>
</protein>
<keyword evidence="4" id="KW-1185">Reference proteome</keyword>
<keyword evidence="1" id="KW-1133">Transmembrane helix</keyword>
<keyword evidence="1" id="KW-0812">Transmembrane</keyword>
<name>A0AAV8ZQZ0_9CUCU</name>
<evidence type="ECO:0000259" key="2">
    <source>
        <dbReference type="Pfam" id="PF03184"/>
    </source>
</evidence>
<reference evidence="3" key="1">
    <citation type="journal article" date="2023" name="Insect Mol. Biol.">
        <title>Genome sequencing provides insights into the evolution of gene families encoding plant cell wall-degrading enzymes in longhorned beetles.</title>
        <authorList>
            <person name="Shin N.R."/>
            <person name="Okamura Y."/>
            <person name="Kirsch R."/>
            <person name="Pauchet Y."/>
        </authorList>
    </citation>
    <scope>NUCLEOTIDE SEQUENCE</scope>
    <source>
        <strain evidence="3">RBIC_L_NR</strain>
    </source>
</reference>
<feature type="transmembrane region" description="Helical" evidence="1">
    <location>
        <begin position="31"/>
        <end position="52"/>
    </location>
</feature>
<evidence type="ECO:0000313" key="3">
    <source>
        <dbReference type="EMBL" id="KAJ8967649.1"/>
    </source>
</evidence>
<dbReference type="Pfam" id="PF03184">
    <property type="entry name" value="DDE_1"/>
    <property type="match status" value="1"/>
</dbReference>
<dbReference type="AlphaFoldDB" id="A0AAV8ZQZ0"/>
<sequence>MGITTVLHPLRVVAPKRKNNLVLYLLPRGELVTFVGTISATGIALPAIFIFLRIRNVENYLEDGPALSVAFRNKSGYMTGELFVKTLKHIVNHTICNADNKILLLIDNHQSHRTLQAIHYARASGIVLPSFPPHTSHKLQLQK</sequence>
<organism evidence="3 4">
    <name type="scientific">Rhamnusium bicolor</name>
    <dbReference type="NCBI Taxonomy" id="1586634"/>
    <lineage>
        <taxon>Eukaryota</taxon>
        <taxon>Metazoa</taxon>
        <taxon>Ecdysozoa</taxon>
        <taxon>Arthropoda</taxon>
        <taxon>Hexapoda</taxon>
        <taxon>Insecta</taxon>
        <taxon>Pterygota</taxon>
        <taxon>Neoptera</taxon>
        <taxon>Endopterygota</taxon>
        <taxon>Coleoptera</taxon>
        <taxon>Polyphaga</taxon>
        <taxon>Cucujiformia</taxon>
        <taxon>Chrysomeloidea</taxon>
        <taxon>Cerambycidae</taxon>
        <taxon>Lepturinae</taxon>
        <taxon>Rhagiini</taxon>
        <taxon>Rhamnusium</taxon>
    </lineage>
</organism>
<evidence type="ECO:0000313" key="4">
    <source>
        <dbReference type="Proteomes" id="UP001162156"/>
    </source>
</evidence>
<proteinExistence type="predicted"/>
<dbReference type="GO" id="GO:0003676">
    <property type="term" value="F:nucleic acid binding"/>
    <property type="evidence" value="ECO:0007669"/>
    <property type="project" value="InterPro"/>
</dbReference>
<dbReference type="Proteomes" id="UP001162156">
    <property type="component" value="Unassembled WGS sequence"/>
</dbReference>
<feature type="domain" description="DDE-1" evidence="2">
    <location>
        <begin position="31"/>
        <end position="140"/>
    </location>
</feature>
<accession>A0AAV8ZQZ0</accession>
<dbReference type="EMBL" id="JANEYF010000846">
    <property type="protein sequence ID" value="KAJ8967649.1"/>
    <property type="molecule type" value="Genomic_DNA"/>
</dbReference>
<evidence type="ECO:0000256" key="1">
    <source>
        <dbReference type="SAM" id="Phobius"/>
    </source>
</evidence>
<keyword evidence="1" id="KW-0472">Membrane</keyword>
<gene>
    <name evidence="3" type="ORF">NQ314_002710</name>
</gene>
<dbReference type="InterPro" id="IPR004875">
    <property type="entry name" value="DDE_SF_endonuclease_dom"/>
</dbReference>